<dbReference type="InterPro" id="IPR051267">
    <property type="entry name" value="STEAP_metalloreductase"/>
</dbReference>
<dbReference type="SUPFAM" id="SSF51735">
    <property type="entry name" value="NAD(P)-binding Rossmann-fold domains"/>
    <property type="match status" value="1"/>
</dbReference>
<dbReference type="Gene3D" id="3.40.50.720">
    <property type="entry name" value="NAD(P)-binding Rossmann-like Domain"/>
    <property type="match status" value="1"/>
</dbReference>
<accession>A0ABN2DSJ6</accession>
<dbReference type="InterPro" id="IPR036291">
    <property type="entry name" value="NAD(P)-bd_dom_sf"/>
</dbReference>
<keyword evidence="1" id="KW-0560">Oxidoreductase</keyword>
<reference evidence="3 4" key="1">
    <citation type="journal article" date="2019" name="Int. J. Syst. Evol. Microbiol.">
        <title>The Global Catalogue of Microorganisms (GCM) 10K type strain sequencing project: providing services to taxonomists for standard genome sequencing and annotation.</title>
        <authorList>
            <consortium name="The Broad Institute Genomics Platform"/>
            <consortium name="The Broad Institute Genome Sequencing Center for Infectious Disease"/>
            <person name="Wu L."/>
            <person name="Ma J."/>
        </authorList>
    </citation>
    <scope>NUCLEOTIDE SEQUENCE [LARGE SCALE GENOMIC DNA]</scope>
    <source>
        <strain evidence="3 4">JCM 14969</strain>
    </source>
</reference>
<evidence type="ECO:0000256" key="1">
    <source>
        <dbReference type="ARBA" id="ARBA00023002"/>
    </source>
</evidence>
<name>A0ABN2DSJ6_9ACTN</name>
<dbReference type="InterPro" id="IPR028939">
    <property type="entry name" value="P5C_Rdtase_cat_N"/>
</dbReference>
<proteinExistence type="predicted"/>
<dbReference type="Proteomes" id="UP001500393">
    <property type="component" value="Unassembled WGS sequence"/>
</dbReference>
<dbReference type="PANTHER" id="PTHR14239">
    <property type="entry name" value="DUDULIN-RELATED"/>
    <property type="match status" value="1"/>
</dbReference>
<evidence type="ECO:0000259" key="2">
    <source>
        <dbReference type="Pfam" id="PF03807"/>
    </source>
</evidence>
<gene>
    <name evidence="3" type="ORF">GCM10009789_43790</name>
</gene>
<sequence>MRIGILGTGTLAKALGAGWVRAGHELVVGGRSQAKAQELAARLGRGVKAVAPREAVTGRDAVLLAVSWNGVEDMLRSAGASDGLLDGTPLIDPTNAVEHGVGVLLTGSGHSMAERIAALAPGAHVVKAFHLFPAEQWTKSLGSGEPSVTVAMCGDDPAALGIASELVGDVGGVPAVLGPLDRVRQLEEVAGFVIGLAFAGSDPNSAIPRFPSSATPPPGSPSVSM</sequence>
<keyword evidence="4" id="KW-1185">Reference proteome</keyword>
<feature type="domain" description="Pyrroline-5-carboxylate reductase catalytic N-terminal" evidence="2">
    <location>
        <begin position="2"/>
        <end position="95"/>
    </location>
</feature>
<dbReference type="RefSeq" id="WP_344216709.1">
    <property type="nucleotide sequence ID" value="NZ_BAAAOS010000030.1"/>
</dbReference>
<evidence type="ECO:0000313" key="3">
    <source>
        <dbReference type="EMBL" id="GAA1585414.1"/>
    </source>
</evidence>
<organism evidence="3 4">
    <name type="scientific">Kribbella sancticallisti</name>
    <dbReference type="NCBI Taxonomy" id="460087"/>
    <lineage>
        <taxon>Bacteria</taxon>
        <taxon>Bacillati</taxon>
        <taxon>Actinomycetota</taxon>
        <taxon>Actinomycetes</taxon>
        <taxon>Propionibacteriales</taxon>
        <taxon>Kribbellaceae</taxon>
        <taxon>Kribbella</taxon>
    </lineage>
</organism>
<protein>
    <submittedName>
        <fullName evidence="3">NAD(P)-binding domain-containing protein</fullName>
    </submittedName>
</protein>
<comment type="caution">
    <text evidence="3">The sequence shown here is derived from an EMBL/GenBank/DDBJ whole genome shotgun (WGS) entry which is preliminary data.</text>
</comment>
<dbReference type="Pfam" id="PF03807">
    <property type="entry name" value="F420_oxidored"/>
    <property type="match status" value="1"/>
</dbReference>
<evidence type="ECO:0000313" key="4">
    <source>
        <dbReference type="Proteomes" id="UP001500393"/>
    </source>
</evidence>
<dbReference type="EMBL" id="BAAAOS010000030">
    <property type="protein sequence ID" value="GAA1585414.1"/>
    <property type="molecule type" value="Genomic_DNA"/>
</dbReference>